<comment type="caution">
    <text evidence="1">The sequence shown here is derived from an EMBL/GenBank/DDBJ whole genome shotgun (WGS) entry which is preliminary data.</text>
</comment>
<keyword evidence="2" id="KW-1185">Reference proteome</keyword>
<evidence type="ECO:0000313" key="1">
    <source>
        <dbReference type="EMBL" id="GMA19518.1"/>
    </source>
</evidence>
<dbReference type="Proteomes" id="UP001157109">
    <property type="component" value="Unassembled WGS sequence"/>
</dbReference>
<organism evidence="1 2">
    <name type="scientific">Arsenicicoccus piscis</name>
    <dbReference type="NCBI Taxonomy" id="673954"/>
    <lineage>
        <taxon>Bacteria</taxon>
        <taxon>Bacillati</taxon>
        <taxon>Actinomycetota</taxon>
        <taxon>Actinomycetes</taxon>
        <taxon>Micrococcales</taxon>
        <taxon>Intrasporangiaceae</taxon>
        <taxon>Arsenicicoccus</taxon>
    </lineage>
</organism>
<evidence type="ECO:0000313" key="2">
    <source>
        <dbReference type="Proteomes" id="UP001157109"/>
    </source>
</evidence>
<reference evidence="2" key="1">
    <citation type="journal article" date="2019" name="Int. J. Syst. Evol. Microbiol.">
        <title>The Global Catalogue of Microorganisms (GCM) 10K type strain sequencing project: providing services to taxonomists for standard genome sequencing and annotation.</title>
        <authorList>
            <consortium name="The Broad Institute Genomics Platform"/>
            <consortium name="The Broad Institute Genome Sequencing Center for Infectious Disease"/>
            <person name="Wu L."/>
            <person name="Ma J."/>
        </authorList>
    </citation>
    <scope>NUCLEOTIDE SEQUENCE [LARGE SCALE GENOMIC DNA]</scope>
    <source>
        <strain evidence="2">NBRC 105830</strain>
    </source>
</reference>
<name>A0ABQ6HN77_9MICO</name>
<dbReference type="EMBL" id="BSUJ01000001">
    <property type="protein sequence ID" value="GMA19518.1"/>
    <property type="molecule type" value="Genomic_DNA"/>
</dbReference>
<sequence length="151" mass="16639">MTRVTDRPAVPPGWPAAVRPPDTQGWQSSAASWLLDQCPPDYRAYPGWRRHPVALAWVATVHVDAQLDAMRTAYRRIRVELGEHLTPEALRQTMADLESEGCASSRSRVAPTWSTTPCRESAMCLGSDLDVIVWTVVLPPTLGDGPHRGCP</sequence>
<gene>
    <name evidence="1" type="ORF">GCM10025862_15390</name>
</gene>
<proteinExistence type="predicted"/>
<accession>A0ABQ6HN77</accession>
<protein>
    <submittedName>
        <fullName evidence="1">Uncharacterized protein</fullName>
    </submittedName>
</protein>